<dbReference type="eggNOG" id="COG0852">
    <property type="taxonomic scope" value="Bacteria"/>
</dbReference>
<reference evidence="2" key="1">
    <citation type="submission" date="2007-11" db="EMBL/GenBank/DDBJ databases">
        <title>Complete genome sequence of Clostridium phytofermentans ISDg.</title>
        <authorList>
            <person name="Leschine S.B."/>
            <person name="Warnick T.A."/>
            <person name="Blanchard J.L."/>
            <person name="Schnell D.J."/>
            <person name="Petit E.L."/>
            <person name="LaTouf W.G."/>
            <person name="Copeland A."/>
            <person name="Lucas S."/>
            <person name="Lapidus A."/>
            <person name="Barry K."/>
            <person name="Glavina del Rio T."/>
            <person name="Dalin E."/>
            <person name="Tice H."/>
            <person name="Pitluck S."/>
            <person name="Kiss H."/>
            <person name="Brettin T."/>
            <person name="Bruce D."/>
            <person name="Detter J.C."/>
            <person name="Han C."/>
            <person name="Kuske C."/>
            <person name="Schmutz J."/>
            <person name="Larimer F."/>
            <person name="Land M."/>
            <person name="Hauser L."/>
            <person name="Kyrpides N."/>
            <person name="Kim E.A."/>
            <person name="Richardson P."/>
        </authorList>
    </citation>
    <scope>NUCLEOTIDE SEQUENCE [LARGE SCALE GENOMIC DNA]</scope>
    <source>
        <strain evidence="2">ATCC 700394 / DSM 18823 / ISDg</strain>
    </source>
</reference>
<gene>
    <name evidence="1" type="ordered locus">Cphy_1733</name>
</gene>
<dbReference type="STRING" id="357809.Cphy_1733"/>
<sequence>MGLHTIQPIETKELLSETLRLKSEGYRIVAISATGLAGGATELSYSFDKNYDLVSLRFIANAEDELSSISLIYSPAFLYENEIKELFGVNIVNISVDYNNNFYTIPVETPFKKAGEE</sequence>
<dbReference type="OrthoDB" id="3178054at2"/>
<dbReference type="AlphaFoldDB" id="A9KS73"/>
<dbReference type="KEGG" id="cpy:Cphy_1733"/>
<keyword evidence="2" id="KW-1185">Reference proteome</keyword>
<evidence type="ECO:0000313" key="2">
    <source>
        <dbReference type="Proteomes" id="UP000000370"/>
    </source>
</evidence>
<evidence type="ECO:0000313" key="1">
    <source>
        <dbReference type="EMBL" id="ABX42105.1"/>
    </source>
</evidence>
<dbReference type="EMBL" id="CP000885">
    <property type="protein sequence ID" value="ABX42105.1"/>
    <property type="molecule type" value="Genomic_DNA"/>
</dbReference>
<organism evidence="1 2">
    <name type="scientific">Lachnoclostridium phytofermentans (strain ATCC 700394 / DSM 18823 / ISDg)</name>
    <name type="common">Clostridium phytofermentans</name>
    <dbReference type="NCBI Taxonomy" id="357809"/>
    <lineage>
        <taxon>Bacteria</taxon>
        <taxon>Bacillati</taxon>
        <taxon>Bacillota</taxon>
        <taxon>Clostridia</taxon>
        <taxon>Lachnospirales</taxon>
        <taxon>Lachnospiraceae</taxon>
    </lineage>
</organism>
<dbReference type="HOGENOM" id="CLU_145298_0_0_9"/>
<dbReference type="SUPFAM" id="SSF143243">
    <property type="entry name" value="Nqo5-like"/>
    <property type="match status" value="1"/>
</dbReference>
<dbReference type="Proteomes" id="UP000000370">
    <property type="component" value="Chromosome"/>
</dbReference>
<name>A9KS73_LACP7</name>
<accession>A9KS73</accession>
<dbReference type="InterPro" id="IPR037232">
    <property type="entry name" value="NADH_quin_OxRdtase_su_C/D-like"/>
</dbReference>
<dbReference type="RefSeq" id="WP_012199759.1">
    <property type="nucleotide sequence ID" value="NC_010001.1"/>
</dbReference>
<proteinExistence type="predicted"/>
<protein>
    <submittedName>
        <fullName evidence="1">Ech hydrogenase, subunit EchD, putative</fullName>
    </submittedName>
</protein>